<keyword evidence="2" id="KW-1185">Reference proteome</keyword>
<comment type="caution">
    <text evidence="1">The sequence shown here is derived from an EMBL/GenBank/DDBJ whole genome shotgun (WGS) entry which is preliminary data.</text>
</comment>
<dbReference type="SUPFAM" id="SSF48576">
    <property type="entry name" value="Terpenoid synthases"/>
    <property type="match status" value="1"/>
</dbReference>
<evidence type="ECO:0000313" key="1">
    <source>
        <dbReference type="EMBL" id="KAK7450632.1"/>
    </source>
</evidence>
<gene>
    <name evidence="1" type="ORF">VKT23_012942</name>
</gene>
<proteinExistence type="predicted"/>
<name>A0ABR1J7F3_9AGAR</name>
<sequence>MSSQPDTFYLPDFAKHWPVERHTNPHHKQTGEACYQWWESLGFMSKKHVAAMRDADAALCVSIACPNFSREHLQVAIDDTVLFFMLDAVCEPATAAQALYIKKISMDAFRNPHKPRPKDEPIWGEITRKWWLRALPDVQPELVNRMVQNFEDWFNGTCAEVINRESGTIPKTLADYYPDAVSYNLEQSTGDIYSIIDILMTQEGINLQEAMDWIGKLFEETSKKFLDGMNSHPPCENEAILKDVIIYKESIRNWITAALYWSFECGKYFPKEEAAKVMKERKVVLLPKVVEKE</sequence>
<dbReference type="Proteomes" id="UP001498398">
    <property type="component" value="Unassembled WGS sequence"/>
</dbReference>
<protein>
    <recommendedName>
        <fullName evidence="3">Terpenoid synthase</fullName>
    </recommendedName>
</protein>
<evidence type="ECO:0008006" key="3">
    <source>
        <dbReference type="Google" id="ProtNLM"/>
    </source>
</evidence>
<reference evidence="1 2" key="1">
    <citation type="submission" date="2024-01" db="EMBL/GenBank/DDBJ databases">
        <title>A draft genome for the cacao thread blight pathogen Marasmiellus scandens.</title>
        <authorList>
            <person name="Baruah I.K."/>
            <person name="Leung J."/>
            <person name="Bukari Y."/>
            <person name="Amoako-Attah I."/>
            <person name="Meinhardt L.W."/>
            <person name="Bailey B.A."/>
            <person name="Cohen S.P."/>
        </authorList>
    </citation>
    <scope>NUCLEOTIDE SEQUENCE [LARGE SCALE GENOMIC DNA]</scope>
    <source>
        <strain evidence="1 2">GH-19</strain>
    </source>
</reference>
<dbReference type="EMBL" id="JBANRG010000033">
    <property type="protein sequence ID" value="KAK7450632.1"/>
    <property type="molecule type" value="Genomic_DNA"/>
</dbReference>
<dbReference type="Gene3D" id="1.10.600.10">
    <property type="entry name" value="Farnesyl Diphosphate Synthase"/>
    <property type="match status" value="2"/>
</dbReference>
<accession>A0ABR1J7F3</accession>
<organism evidence="1 2">
    <name type="scientific">Marasmiellus scandens</name>
    <dbReference type="NCBI Taxonomy" id="2682957"/>
    <lineage>
        <taxon>Eukaryota</taxon>
        <taxon>Fungi</taxon>
        <taxon>Dikarya</taxon>
        <taxon>Basidiomycota</taxon>
        <taxon>Agaricomycotina</taxon>
        <taxon>Agaricomycetes</taxon>
        <taxon>Agaricomycetidae</taxon>
        <taxon>Agaricales</taxon>
        <taxon>Marasmiineae</taxon>
        <taxon>Omphalotaceae</taxon>
        <taxon>Marasmiellus</taxon>
    </lineage>
</organism>
<dbReference type="Pfam" id="PF19086">
    <property type="entry name" value="Terpene_syn_C_2"/>
    <property type="match status" value="2"/>
</dbReference>
<evidence type="ECO:0000313" key="2">
    <source>
        <dbReference type="Proteomes" id="UP001498398"/>
    </source>
</evidence>
<dbReference type="InterPro" id="IPR008949">
    <property type="entry name" value="Isoprenoid_synthase_dom_sf"/>
</dbReference>